<comment type="caution">
    <text evidence="2">The sequence shown here is derived from an EMBL/GenBank/DDBJ whole genome shotgun (WGS) entry which is preliminary data.</text>
</comment>
<keyword evidence="1" id="KW-0732">Signal</keyword>
<dbReference type="EMBL" id="JAYJJQ010000003">
    <property type="protein sequence ID" value="MEB3068272.1"/>
    <property type="molecule type" value="Genomic_DNA"/>
</dbReference>
<feature type="signal peptide" evidence="1">
    <location>
        <begin position="1"/>
        <end position="33"/>
    </location>
</feature>
<dbReference type="RefSeq" id="WP_329779429.1">
    <property type="nucleotide sequence ID" value="NZ_JAYJJQ010000003.1"/>
</dbReference>
<reference evidence="2 3" key="1">
    <citation type="submission" date="2023-12" db="EMBL/GenBank/DDBJ databases">
        <title>Description of new species of Mycobacterium terrae complex isolated from sewage at the Sao Paulo Zoological Park Foundation in Brazil.</title>
        <authorList>
            <person name="Romagnoli C.L."/>
            <person name="Conceicao E.C."/>
            <person name="Machado E."/>
            <person name="Barreto L.B.P.F."/>
            <person name="Sharma A."/>
            <person name="Silva N.M."/>
            <person name="Marques L.E."/>
            <person name="Juliana M.A."/>
            <person name="Lourenco M.C.S."/>
            <person name="Digiampietri L.A."/>
            <person name="Suffys P.N."/>
            <person name="Viana-Niero C."/>
        </authorList>
    </citation>
    <scope>NUCLEOTIDE SEQUENCE [LARGE SCALE GENOMIC DNA]</scope>
    <source>
        <strain evidence="2 3">MYC017</strain>
    </source>
</reference>
<keyword evidence="3" id="KW-1185">Reference proteome</keyword>
<sequence>MFVRCVGRWGVGAGLTGGAALAAAVLGMGAAHADDSTDEINGWTVTPTGGSDNGSVFPPATLSDPSDSLGLGTAPIVGGFDSVAATPLSDIGSNESFATPLSSAATDNLFIQDNWFPGFEIASVQAGQDDAVMALLVPDAAGNQLVDLFNFGIPDSPLFNPAATGPIDIGGVELASPDAGALFNDLGAALFTGDTTAWSDAMTLFADLFGIAP</sequence>
<feature type="chain" id="PRO_5045097401" evidence="1">
    <location>
        <begin position="34"/>
        <end position="213"/>
    </location>
</feature>
<name>A0ABU5YTD6_9MYCO</name>
<proteinExistence type="predicted"/>
<dbReference type="Proteomes" id="UP001299283">
    <property type="component" value="Unassembled WGS sequence"/>
</dbReference>
<evidence type="ECO:0000313" key="2">
    <source>
        <dbReference type="EMBL" id="MEB3068272.1"/>
    </source>
</evidence>
<evidence type="ECO:0000313" key="3">
    <source>
        <dbReference type="Proteomes" id="UP001299283"/>
    </source>
</evidence>
<evidence type="ECO:0000256" key="1">
    <source>
        <dbReference type="SAM" id="SignalP"/>
    </source>
</evidence>
<accession>A0ABU5YTD6</accession>
<gene>
    <name evidence="2" type="ORF">K5L39_03650</name>
</gene>
<protein>
    <submittedName>
        <fullName evidence="2">Uncharacterized protein</fullName>
    </submittedName>
</protein>
<organism evidence="2 3">
    <name type="scientific">[Mycobacterium] vasticus</name>
    <dbReference type="NCBI Taxonomy" id="2875777"/>
    <lineage>
        <taxon>Bacteria</taxon>
        <taxon>Bacillati</taxon>
        <taxon>Actinomycetota</taxon>
        <taxon>Actinomycetes</taxon>
        <taxon>Mycobacteriales</taxon>
        <taxon>Mycobacteriaceae</taxon>
        <taxon>Mycolicibacter</taxon>
    </lineage>
</organism>